<name>A0ABU9YXB6_9RHOO</name>
<dbReference type="RefSeq" id="WP_345919077.1">
    <property type="nucleotide sequence ID" value="NZ_JBDIVE010000003.1"/>
</dbReference>
<dbReference type="SUPFAM" id="SSF48008">
    <property type="entry name" value="GntR ligand-binding domain-like"/>
    <property type="match status" value="1"/>
</dbReference>
<keyword evidence="3" id="KW-0804">Transcription</keyword>
<proteinExistence type="predicted"/>
<dbReference type="InterPro" id="IPR036390">
    <property type="entry name" value="WH_DNA-bd_sf"/>
</dbReference>
<dbReference type="EMBL" id="JBDIVE010000003">
    <property type="protein sequence ID" value="MEN3068307.1"/>
    <property type="molecule type" value="Genomic_DNA"/>
</dbReference>
<evidence type="ECO:0000256" key="1">
    <source>
        <dbReference type="ARBA" id="ARBA00023015"/>
    </source>
</evidence>
<dbReference type="InterPro" id="IPR000524">
    <property type="entry name" value="Tscrpt_reg_HTH_GntR"/>
</dbReference>
<keyword evidence="2" id="KW-0238">DNA-binding</keyword>
<dbReference type="Proteomes" id="UP001410394">
    <property type="component" value="Unassembled WGS sequence"/>
</dbReference>
<dbReference type="PROSITE" id="PS50949">
    <property type="entry name" value="HTH_GNTR"/>
    <property type="match status" value="1"/>
</dbReference>
<dbReference type="PANTHER" id="PTHR43537">
    <property type="entry name" value="TRANSCRIPTIONAL REGULATOR, GNTR FAMILY"/>
    <property type="match status" value="1"/>
</dbReference>
<gene>
    <name evidence="5" type="ORF">ABDB84_07435</name>
</gene>
<sequence>MSDTARTLTEIAVERLSADIVNGVLVPEQKLLIAELKERYDMGASPLREALSQLSSQGFVVADSRRGFRVAAISREDLEDITRLRQLVELAALRDALAAGDHEWELGIRAAFARLEGLAAVIKAGRSSAGAHDLEQAHRNLHEAFLAACSSQRMRMVRSILYDQAQRYRQLMLQKTSQDLDEFVDIHRQLVEAILSRNQAQACDSLAEHLDLTLLSVYPDAPAQAETSKTSRSTRVRRQA</sequence>
<evidence type="ECO:0000256" key="3">
    <source>
        <dbReference type="ARBA" id="ARBA00023163"/>
    </source>
</evidence>
<dbReference type="Pfam" id="PF00392">
    <property type="entry name" value="GntR"/>
    <property type="match status" value="1"/>
</dbReference>
<dbReference type="InterPro" id="IPR011711">
    <property type="entry name" value="GntR_C"/>
</dbReference>
<dbReference type="InterPro" id="IPR008920">
    <property type="entry name" value="TF_FadR/GntR_C"/>
</dbReference>
<accession>A0ABU9YXB6</accession>
<reference evidence="5 6" key="1">
    <citation type="journal article" date="2018" name="Int. J. Syst. Evol. Microbiol.">
        <title>Uliginosibacterium sediminicola sp. nov., isolated from freshwater sediment.</title>
        <authorList>
            <person name="Hwang W.M."/>
            <person name="Kim S.M."/>
            <person name="Kang K."/>
            <person name="Ahn T.Y."/>
        </authorList>
    </citation>
    <scope>NUCLEOTIDE SEQUENCE [LARGE SCALE GENOMIC DNA]</scope>
    <source>
        <strain evidence="5 6">M1-21</strain>
    </source>
</reference>
<dbReference type="Gene3D" id="1.20.120.530">
    <property type="entry name" value="GntR ligand-binding domain-like"/>
    <property type="match status" value="1"/>
</dbReference>
<feature type="domain" description="HTH gntR-type" evidence="4">
    <location>
        <begin position="6"/>
        <end position="73"/>
    </location>
</feature>
<keyword evidence="1" id="KW-0805">Transcription regulation</keyword>
<dbReference type="InterPro" id="IPR036388">
    <property type="entry name" value="WH-like_DNA-bd_sf"/>
</dbReference>
<evidence type="ECO:0000313" key="5">
    <source>
        <dbReference type="EMBL" id="MEN3068307.1"/>
    </source>
</evidence>
<dbReference type="SMART" id="SM00895">
    <property type="entry name" value="FCD"/>
    <property type="match status" value="1"/>
</dbReference>
<dbReference type="Gene3D" id="1.10.10.10">
    <property type="entry name" value="Winged helix-like DNA-binding domain superfamily/Winged helix DNA-binding domain"/>
    <property type="match status" value="1"/>
</dbReference>
<dbReference type="Pfam" id="PF07729">
    <property type="entry name" value="FCD"/>
    <property type="match status" value="1"/>
</dbReference>
<dbReference type="PANTHER" id="PTHR43537:SF20">
    <property type="entry name" value="HTH-TYPE TRANSCRIPTIONAL REPRESSOR GLAR"/>
    <property type="match status" value="1"/>
</dbReference>
<comment type="caution">
    <text evidence="5">The sequence shown here is derived from an EMBL/GenBank/DDBJ whole genome shotgun (WGS) entry which is preliminary data.</text>
</comment>
<evidence type="ECO:0000259" key="4">
    <source>
        <dbReference type="PROSITE" id="PS50949"/>
    </source>
</evidence>
<organism evidence="5 6">
    <name type="scientific">Uliginosibacterium sediminicola</name>
    <dbReference type="NCBI Taxonomy" id="2024550"/>
    <lineage>
        <taxon>Bacteria</taxon>
        <taxon>Pseudomonadati</taxon>
        <taxon>Pseudomonadota</taxon>
        <taxon>Betaproteobacteria</taxon>
        <taxon>Rhodocyclales</taxon>
        <taxon>Zoogloeaceae</taxon>
        <taxon>Uliginosibacterium</taxon>
    </lineage>
</organism>
<dbReference type="SMART" id="SM00345">
    <property type="entry name" value="HTH_GNTR"/>
    <property type="match status" value="1"/>
</dbReference>
<keyword evidence="6" id="KW-1185">Reference proteome</keyword>
<protein>
    <submittedName>
        <fullName evidence="5">FCD domain-containing protein</fullName>
    </submittedName>
</protein>
<evidence type="ECO:0000256" key="2">
    <source>
        <dbReference type="ARBA" id="ARBA00023125"/>
    </source>
</evidence>
<dbReference type="SUPFAM" id="SSF46785">
    <property type="entry name" value="Winged helix' DNA-binding domain"/>
    <property type="match status" value="1"/>
</dbReference>
<evidence type="ECO:0000313" key="6">
    <source>
        <dbReference type="Proteomes" id="UP001410394"/>
    </source>
</evidence>